<name>A0A411YK13_9ACTN</name>
<feature type="domain" description="Helix-turn-helix" evidence="1">
    <location>
        <begin position="18"/>
        <end position="64"/>
    </location>
</feature>
<evidence type="ECO:0000313" key="2">
    <source>
        <dbReference type="EMBL" id="QBI21521.1"/>
    </source>
</evidence>
<evidence type="ECO:0000313" key="3">
    <source>
        <dbReference type="Proteomes" id="UP000291469"/>
    </source>
</evidence>
<dbReference type="KEGG" id="erz:ER308_19400"/>
<gene>
    <name evidence="2" type="ORF">ER308_19400</name>
</gene>
<reference evidence="2 3" key="1">
    <citation type="submission" date="2019-01" db="EMBL/GenBank/DDBJ databases">
        <title>Egibacter rhizosphaerae EGI 80759T.</title>
        <authorList>
            <person name="Chen D.-D."/>
            <person name="Tian Y."/>
            <person name="Jiao J.-Y."/>
            <person name="Zhang X.-T."/>
            <person name="Zhang Y.-G."/>
            <person name="Zhang Y."/>
            <person name="Xiao M."/>
            <person name="Shu W.-S."/>
            <person name="Li W.-J."/>
        </authorList>
    </citation>
    <scope>NUCLEOTIDE SEQUENCE [LARGE SCALE GENOMIC DNA]</scope>
    <source>
        <strain evidence="2 3">EGI 80759</strain>
    </source>
</reference>
<dbReference type="EMBL" id="CP036402">
    <property type="protein sequence ID" value="QBI21521.1"/>
    <property type="molecule type" value="Genomic_DNA"/>
</dbReference>
<dbReference type="Pfam" id="PF12728">
    <property type="entry name" value="HTH_17"/>
    <property type="match status" value="1"/>
</dbReference>
<dbReference type="OrthoDB" id="1853825at2"/>
<dbReference type="AlphaFoldDB" id="A0A411YK13"/>
<protein>
    <submittedName>
        <fullName evidence="2">DNA-binding protein</fullName>
    </submittedName>
</protein>
<keyword evidence="2" id="KW-0238">DNA-binding</keyword>
<organism evidence="2 3">
    <name type="scientific">Egibacter rhizosphaerae</name>
    <dbReference type="NCBI Taxonomy" id="1670831"/>
    <lineage>
        <taxon>Bacteria</taxon>
        <taxon>Bacillati</taxon>
        <taxon>Actinomycetota</taxon>
        <taxon>Nitriliruptoria</taxon>
        <taxon>Egibacterales</taxon>
        <taxon>Egibacteraceae</taxon>
        <taxon>Egibacter</taxon>
    </lineage>
</organism>
<dbReference type="NCBIfam" id="TIGR01764">
    <property type="entry name" value="excise"/>
    <property type="match status" value="1"/>
</dbReference>
<dbReference type="GO" id="GO:0003677">
    <property type="term" value="F:DNA binding"/>
    <property type="evidence" value="ECO:0007669"/>
    <property type="project" value="UniProtKB-KW"/>
</dbReference>
<evidence type="ECO:0000259" key="1">
    <source>
        <dbReference type="Pfam" id="PF12728"/>
    </source>
</evidence>
<accession>A0A411YK13</accession>
<sequence length="84" mass="8868">MADIAAAHAGQEPPQLWTVAEVAEHMRVSTMTVYRLIKAGTLPAIRVGKNYRIRGGDLAAFLEAAATTQPGQLNGVSGQHEAKG</sequence>
<proteinExistence type="predicted"/>
<keyword evidence="3" id="KW-1185">Reference proteome</keyword>
<dbReference type="InterPro" id="IPR010093">
    <property type="entry name" value="SinI_DNA-bd"/>
</dbReference>
<dbReference type="InterPro" id="IPR009061">
    <property type="entry name" value="DNA-bd_dom_put_sf"/>
</dbReference>
<dbReference type="InterPro" id="IPR041657">
    <property type="entry name" value="HTH_17"/>
</dbReference>
<dbReference type="SUPFAM" id="SSF46955">
    <property type="entry name" value="Putative DNA-binding domain"/>
    <property type="match status" value="1"/>
</dbReference>
<dbReference type="Proteomes" id="UP000291469">
    <property type="component" value="Chromosome"/>
</dbReference>
<dbReference type="RefSeq" id="WP_131156513.1">
    <property type="nucleotide sequence ID" value="NZ_CP036402.1"/>
</dbReference>